<gene>
    <name evidence="2" type="ORF">ENKNEFLB_01402</name>
</gene>
<evidence type="ECO:0000256" key="1">
    <source>
        <dbReference type="SAM" id="MobiDB-lite"/>
    </source>
</evidence>
<keyword evidence="3" id="KW-1185">Reference proteome</keyword>
<accession>A0ABX8EIY0</accession>
<proteinExistence type="predicted"/>
<organism evidence="2 3">
    <name type="scientific">Nocardioides aquaticus</name>
    <dbReference type="NCBI Taxonomy" id="160826"/>
    <lineage>
        <taxon>Bacteria</taxon>
        <taxon>Bacillati</taxon>
        <taxon>Actinomycetota</taxon>
        <taxon>Actinomycetes</taxon>
        <taxon>Propionibacteriales</taxon>
        <taxon>Nocardioidaceae</taxon>
        <taxon>Nocardioides</taxon>
    </lineage>
</organism>
<reference evidence="2 3" key="1">
    <citation type="submission" date="2021-05" db="EMBL/GenBank/DDBJ databases">
        <title>Complete genome of Nocardioides aquaticus KCTC 9944T isolated from meromictic and hypersaline Ekho Lake, Antarctica.</title>
        <authorList>
            <person name="Hwang K."/>
            <person name="Kim K.M."/>
            <person name="Choe H."/>
        </authorList>
    </citation>
    <scope>NUCLEOTIDE SEQUENCE [LARGE SCALE GENOMIC DNA]</scope>
    <source>
        <strain evidence="2 3">KCTC 9944</strain>
    </source>
</reference>
<protein>
    <submittedName>
        <fullName evidence="2">Uncharacterized protein</fullName>
    </submittedName>
</protein>
<dbReference type="EMBL" id="CP075371">
    <property type="protein sequence ID" value="QVT79022.1"/>
    <property type="molecule type" value="Genomic_DNA"/>
</dbReference>
<dbReference type="Proteomes" id="UP000679307">
    <property type="component" value="Chromosome"/>
</dbReference>
<name>A0ABX8EIY0_9ACTN</name>
<evidence type="ECO:0000313" key="2">
    <source>
        <dbReference type="EMBL" id="QVT79022.1"/>
    </source>
</evidence>
<sequence>MQDESPSVNSQNIDVGVLMGNGKKKKADKPTEPEKKVVTPKNAVAAFVGAAVLVGVADWISGGVERLPGYVMDQFQSESPAVESPAVVATAERVDPVDFCRGSGGWVSPESGDSLPKTWLEARALDEEVPAIPATPLLVDILVQGATESAVVTDVDIVHLQAIEAPSTSAHFLWVLDCGGGPVASVPLGFQLEEDMPEGGTISPTLGRTPTLTPYDPEAFPRTVPVGSPDNYGVTVFYDGTGAYEFDLEVSWADGQREGTITLDNAGEPFRVAGISERNSFLNYVGDWAAATPREVDAVRLGGTSRPQAAGR</sequence>
<evidence type="ECO:0000313" key="3">
    <source>
        <dbReference type="Proteomes" id="UP000679307"/>
    </source>
</evidence>
<feature type="compositionally biased region" description="Polar residues" evidence="1">
    <location>
        <begin position="1"/>
        <end position="13"/>
    </location>
</feature>
<feature type="region of interest" description="Disordered" evidence="1">
    <location>
        <begin position="1"/>
        <end position="36"/>
    </location>
</feature>